<sequence>MSRTTAPAPGIKPYTEIPLTLSAPPSLVVMALSPREDVFLQDDPGPTLIEHALQCSNFFQKYLAMPEIVSDSTLIDGQLARFTLRESNMDVFSPPNVSLDYRLSLIQVTIIVKPCDSPSQILSSKRQRISQNGHIKTPRNINDNSGDSDSNKDQARKNVSIITYTICGTITRLFRLHNAIRQSAKASRANKIREYSSKKADNAIAELRLYTECYIRFQFPKEPKALRSTLVLAHTLQLRRLYYQTSHRKRVTLSVQRPQATPTPVQLPKLPENTRTIPPAPLTHATTARQTAVRALYANSVEVPRAKSDLVNNKLSFPPIPTTDAHTVELSLSSKGPKSP</sequence>
<reference evidence="1" key="1">
    <citation type="submission" date="2022-12" db="EMBL/GenBank/DDBJ databases">
        <title>Genome Sequence of Lasiodiplodia mahajangana.</title>
        <authorList>
            <person name="Buettner E."/>
        </authorList>
    </citation>
    <scope>NUCLEOTIDE SEQUENCE</scope>
    <source>
        <strain evidence="1">VT137</strain>
    </source>
</reference>
<keyword evidence="2" id="KW-1185">Reference proteome</keyword>
<dbReference type="EMBL" id="JAPUUL010000824">
    <property type="protein sequence ID" value="KAJ8129229.1"/>
    <property type="molecule type" value="Genomic_DNA"/>
</dbReference>
<gene>
    <name evidence="1" type="ORF">O1611_g4404</name>
</gene>
<evidence type="ECO:0000313" key="2">
    <source>
        <dbReference type="Proteomes" id="UP001153332"/>
    </source>
</evidence>
<evidence type="ECO:0000313" key="1">
    <source>
        <dbReference type="EMBL" id="KAJ8129229.1"/>
    </source>
</evidence>
<comment type="caution">
    <text evidence="1">The sequence shown here is derived from an EMBL/GenBank/DDBJ whole genome shotgun (WGS) entry which is preliminary data.</text>
</comment>
<name>A0ACC2JP00_9PEZI</name>
<proteinExistence type="predicted"/>
<dbReference type="Proteomes" id="UP001153332">
    <property type="component" value="Unassembled WGS sequence"/>
</dbReference>
<organism evidence="1 2">
    <name type="scientific">Lasiodiplodia mahajangana</name>
    <dbReference type="NCBI Taxonomy" id="1108764"/>
    <lineage>
        <taxon>Eukaryota</taxon>
        <taxon>Fungi</taxon>
        <taxon>Dikarya</taxon>
        <taxon>Ascomycota</taxon>
        <taxon>Pezizomycotina</taxon>
        <taxon>Dothideomycetes</taxon>
        <taxon>Dothideomycetes incertae sedis</taxon>
        <taxon>Botryosphaeriales</taxon>
        <taxon>Botryosphaeriaceae</taxon>
        <taxon>Lasiodiplodia</taxon>
    </lineage>
</organism>
<protein>
    <submittedName>
        <fullName evidence="1">Uncharacterized protein</fullName>
    </submittedName>
</protein>
<accession>A0ACC2JP00</accession>